<evidence type="ECO:0000313" key="2">
    <source>
        <dbReference type="EMBL" id="GAW97414.1"/>
    </source>
</evidence>
<dbReference type="Pfam" id="PF03819">
    <property type="entry name" value="MazG"/>
    <property type="match status" value="1"/>
</dbReference>
<dbReference type="Proteomes" id="UP000197068">
    <property type="component" value="Unassembled WGS sequence"/>
</dbReference>
<proteinExistence type="predicted"/>
<gene>
    <name evidence="2" type="ORF">MTCD1_03041</name>
</gene>
<evidence type="ECO:0000259" key="1">
    <source>
        <dbReference type="Pfam" id="PF03819"/>
    </source>
</evidence>
<evidence type="ECO:0000313" key="3">
    <source>
        <dbReference type="Proteomes" id="UP000197068"/>
    </source>
</evidence>
<sequence>MYLPTTVFSKNKATNIEFKYKNMNLGELERLIDVVKIKIIRDQKGTWSKGSTTYLNALFDEINEVKEELSSGKQCFLEDELGDILWVYLCFVHNLEVEGKVSMSRVFERSLIKYSERVNGINNGDCWDKIKKKQKIYLELEQSTFTSTIHQQNTDTL</sequence>
<dbReference type="Gene3D" id="1.10.287.1080">
    <property type="entry name" value="MazG-like"/>
    <property type="match status" value="1"/>
</dbReference>
<organism evidence="2 3">
    <name type="scientific">Colwellia marinimaniae</name>
    <dbReference type="NCBI Taxonomy" id="1513592"/>
    <lineage>
        <taxon>Bacteria</taxon>
        <taxon>Pseudomonadati</taxon>
        <taxon>Pseudomonadota</taxon>
        <taxon>Gammaproteobacteria</taxon>
        <taxon>Alteromonadales</taxon>
        <taxon>Colwelliaceae</taxon>
        <taxon>Colwellia</taxon>
    </lineage>
</organism>
<protein>
    <submittedName>
        <fullName evidence="2">Nucleotide pyrophosphohydrolase</fullName>
    </submittedName>
</protein>
<dbReference type="InterPro" id="IPR004518">
    <property type="entry name" value="MazG-like_dom"/>
</dbReference>
<name>A0ABQ0MYF9_9GAMM</name>
<keyword evidence="3" id="KW-1185">Reference proteome</keyword>
<dbReference type="SUPFAM" id="SSF101386">
    <property type="entry name" value="all-alpha NTP pyrophosphatases"/>
    <property type="match status" value="1"/>
</dbReference>
<comment type="caution">
    <text evidence="2">The sequence shown here is derived from an EMBL/GenBank/DDBJ whole genome shotgun (WGS) entry which is preliminary data.</text>
</comment>
<dbReference type="EMBL" id="BDQM01000033">
    <property type="protein sequence ID" value="GAW97414.1"/>
    <property type="molecule type" value="Genomic_DNA"/>
</dbReference>
<reference evidence="2 3" key="1">
    <citation type="submission" date="2017-06" db="EMBL/GenBank/DDBJ databases">
        <title>Whole Genome Sequences of Colwellia marinimaniae MTCD1.</title>
        <authorList>
            <person name="Kusumoto H."/>
            <person name="Inoue M."/>
            <person name="Tanikawa K."/>
            <person name="Maeji H."/>
            <person name="Cameron J.H."/>
            <person name="Bartlett D.H."/>
        </authorList>
    </citation>
    <scope>NUCLEOTIDE SEQUENCE [LARGE SCALE GENOMIC DNA]</scope>
    <source>
        <strain evidence="2 3">MTCD1</strain>
    </source>
</reference>
<feature type="domain" description="NTP pyrophosphohydrolase MazG-like" evidence="1">
    <location>
        <begin position="51"/>
        <end position="118"/>
    </location>
</feature>
<accession>A0ABQ0MYF9</accession>